<feature type="chain" id="PRO_5046830699" description="Secreted protein" evidence="1">
    <location>
        <begin position="24"/>
        <end position="108"/>
    </location>
</feature>
<protein>
    <recommendedName>
        <fullName evidence="4">Secreted protein</fullName>
    </recommendedName>
</protein>
<gene>
    <name evidence="2" type="ORF">ACFOHH_18920</name>
</gene>
<reference evidence="3" key="1">
    <citation type="journal article" date="2019" name="Int. J. Syst. Evol. Microbiol.">
        <title>The Global Catalogue of Microorganisms (GCM) 10K type strain sequencing project: providing services to taxonomists for standard genome sequencing and annotation.</title>
        <authorList>
            <consortium name="The Broad Institute Genomics Platform"/>
            <consortium name="The Broad Institute Genome Sequencing Center for Infectious Disease"/>
            <person name="Wu L."/>
            <person name="Ma J."/>
        </authorList>
    </citation>
    <scope>NUCLEOTIDE SEQUENCE [LARGE SCALE GENOMIC DNA]</scope>
    <source>
        <strain evidence="3">KCTC 52677</strain>
    </source>
</reference>
<evidence type="ECO:0000256" key="1">
    <source>
        <dbReference type="SAM" id="SignalP"/>
    </source>
</evidence>
<evidence type="ECO:0000313" key="3">
    <source>
        <dbReference type="Proteomes" id="UP001595377"/>
    </source>
</evidence>
<keyword evidence="1" id="KW-0732">Signal</keyword>
<accession>A0ABV7DJQ7</accession>
<feature type="signal peptide" evidence="1">
    <location>
        <begin position="1"/>
        <end position="23"/>
    </location>
</feature>
<keyword evidence="3" id="KW-1185">Reference proteome</keyword>
<organism evidence="2 3">
    <name type="scientific">Shinella pollutisoli</name>
    <dbReference type="NCBI Taxonomy" id="2250594"/>
    <lineage>
        <taxon>Bacteria</taxon>
        <taxon>Pseudomonadati</taxon>
        <taxon>Pseudomonadota</taxon>
        <taxon>Alphaproteobacteria</taxon>
        <taxon>Hyphomicrobiales</taxon>
        <taxon>Rhizobiaceae</taxon>
        <taxon>Shinella</taxon>
    </lineage>
</organism>
<dbReference type="RefSeq" id="WP_257317549.1">
    <property type="nucleotide sequence ID" value="NZ_JANFDG010000030.1"/>
</dbReference>
<evidence type="ECO:0000313" key="2">
    <source>
        <dbReference type="EMBL" id="MFC3075190.1"/>
    </source>
</evidence>
<comment type="caution">
    <text evidence="2">The sequence shown here is derived from an EMBL/GenBank/DDBJ whole genome shotgun (WGS) entry which is preliminary data.</text>
</comment>
<dbReference type="EMBL" id="JBHRSP010000033">
    <property type="protein sequence ID" value="MFC3075190.1"/>
    <property type="molecule type" value="Genomic_DNA"/>
</dbReference>
<dbReference type="PROSITE" id="PS51257">
    <property type="entry name" value="PROKAR_LIPOPROTEIN"/>
    <property type="match status" value="1"/>
</dbReference>
<sequence>MRRRILALAAGLAAACLASPARAHYPYCTCAMENGQIVCRGGFSDGTGAEGVTLDVISYDEEILVPGKFGPDSTVHFERPAGEFYVLFDAGPGHVVEVDWRDIDGLAP</sequence>
<dbReference type="Proteomes" id="UP001595377">
    <property type="component" value="Unassembled WGS sequence"/>
</dbReference>
<name>A0ABV7DJQ7_9HYPH</name>
<proteinExistence type="predicted"/>
<evidence type="ECO:0008006" key="4">
    <source>
        <dbReference type="Google" id="ProtNLM"/>
    </source>
</evidence>